<keyword evidence="8" id="KW-1185">Reference proteome</keyword>
<gene>
    <name evidence="7" type="ORF">H7C18_34010</name>
</gene>
<dbReference type="InterPro" id="IPR020449">
    <property type="entry name" value="Tscrpt_reg_AraC-type_HTH"/>
</dbReference>
<keyword evidence="4" id="KW-0597">Phosphoprotein</keyword>
<dbReference type="PANTHER" id="PTHR43280:SF28">
    <property type="entry name" value="HTH-TYPE TRANSCRIPTIONAL ACTIVATOR RHAS"/>
    <property type="match status" value="1"/>
</dbReference>
<dbReference type="SUPFAM" id="SSF52172">
    <property type="entry name" value="CheY-like"/>
    <property type="match status" value="1"/>
</dbReference>
<dbReference type="InterPro" id="IPR001789">
    <property type="entry name" value="Sig_transdc_resp-reg_receiver"/>
</dbReference>
<accession>A0A7X0VZE3</accession>
<dbReference type="Proteomes" id="UP000564644">
    <property type="component" value="Unassembled WGS sequence"/>
</dbReference>
<evidence type="ECO:0000313" key="8">
    <source>
        <dbReference type="Proteomes" id="UP000564644"/>
    </source>
</evidence>
<dbReference type="PROSITE" id="PS50110">
    <property type="entry name" value="RESPONSE_REGULATORY"/>
    <property type="match status" value="1"/>
</dbReference>
<organism evidence="7 8">
    <name type="scientific">Cohnella zeiphila</name>
    <dbReference type="NCBI Taxonomy" id="2761120"/>
    <lineage>
        <taxon>Bacteria</taxon>
        <taxon>Bacillati</taxon>
        <taxon>Bacillota</taxon>
        <taxon>Bacilli</taxon>
        <taxon>Bacillales</taxon>
        <taxon>Paenibacillaceae</taxon>
        <taxon>Cohnella</taxon>
    </lineage>
</organism>
<dbReference type="EMBL" id="JACJVO010000061">
    <property type="protein sequence ID" value="MBB6735936.1"/>
    <property type="molecule type" value="Genomic_DNA"/>
</dbReference>
<dbReference type="InterPro" id="IPR018062">
    <property type="entry name" value="HTH_AraC-typ_CS"/>
</dbReference>
<dbReference type="PROSITE" id="PS00041">
    <property type="entry name" value="HTH_ARAC_FAMILY_1"/>
    <property type="match status" value="1"/>
</dbReference>
<dbReference type="InterPro" id="IPR011006">
    <property type="entry name" value="CheY-like_superfamily"/>
</dbReference>
<dbReference type="SUPFAM" id="SSF46689">
    <property type="entry name" value="Homeodomain-like"/>
    <property type="match status" value="2"/>
</dbReference>
<dbReference type="GO" id="GO:0043565">
    <property type="term" value="F:sequence-specific DNA binding"/>
    <property type="evidence" value="ECO:0007669"/>
    <property type="project" value="InterPro"/>
</dbReference>
<dbReference type="PROSITE" id="PS01124">
    <property type="entry name" value="HTH_ARAC_FAMILY_2"/>
    <property type="match status" value="1"/>
</dbReference>
<dbReference type="InterPro" id="IPR009057">
    <property type="entry name" value="Homeodomain-like_sf"/>
</dbReference>
<dbReference type="AlphaFoldDB" id="A0A7X0VZE3"/>
<keyword evidence="1" id="KW-0805">Transcription regulation</keyword>
<dbReference type="CDD" id="cd17536">
    <property type="entry name" value="REC_YesN-like"/>
    <property type="match status" value="1"/>
</dbReference>
<dbReference type="PANTHER" id="PTHR43280">
    <property type="entry name" value="ARAC-FAMILY TRANSCRIPTIONAL REGULATOR"/>
    <property type="match status" value="1"/>
</dbReference>
<evidence type="ECO:0000256" key="1">
    <source>
        <dbReference type="ARBA" id="ARBA00023015"/>
    </source>
</evidence>
<dbReference type="Pfam" id="PF12833">
    <property type="entry name" value="HTH_18"/>
    <property type="match status" value="1"/>
</dbReference>
<dbReference type="Pfam" id="PF00072">
    <property type="entry name" value="Response_reg"/>
    <property type="match status" value="1"/>
</dbReference>
<dbReference type="PRINTS" id="PR00032">
    <property type="entry name" value="HTHARAC"/>
</dbReference>
<evidence type="ECO:0000259" key="6">
    <source>
        <dbReference type="PROSITE" id="PS50110"/>
    </source>
</evidence>
<evidence type="ECO:0000256" key="4">
    <source>
        <dbReference type="PROSITE-ProRule" id="PRU00169"/>
    </source>
</evidence>
<dbReference type="GO" id="GO:0003700">
    <property type="term" value="F:DNA-binding transcription factor activity"/>
    <property type="evidence" value="ECO:0007669"/>
    <property type="project" value="InterPro"/>
</dbReference>
<protein>
    <submittedName>
        <fullName evidence="7">Helix-turn-helix domain-containing protein</fullName>
    </submittedName>
</protein>
<name>A0A7X0VZE3_9BACL</name>
<proteinExistence type="predicted"/>
<dbReference type="SMART" id="SM00342">
    <property type="entry name" value="HTH_ARAC"/>
    <property type="match status" value="1"/>
</dbReference>
<dbReference type="Gene3D" id="3.40.50.2300">
    <property type="match status" value="1"/>
</dbReference>
<evidence type="ECO:0000256" key="2">
    <source>
        <dbReference type="ARBA" id="ARBA00023125"/>
    </source>
</evidence>
<comment type="caution">
    <text evidence="7">The sequence shown here is derived from an EMBL/GenBank/DDBJ whole genome shotgun (WGS) entry which is preliminary data.</text>
</comment>
<dbReference type="Gene3D" id="1.10.10.60">
    <property type="entry name" value="Homeodomain-like"/>
    <property type="match status" value="2"/>
</dbReference>
<sequence length="531" mass="59463">MYKVMVVDDESLGRMSVSKMINELALDLEVIATARHGEEALALIRINKPHIVVTDMNMPVMNGREFLEKLYEQYGEIKVIVISGYSQFEFLKAALTYDACEYVLKPVSLPDLRNAMLKAVGAVREYSSRQQERRFSQDMLKLRREVFLQNVTSGRISNRSDIRRQAKELQLPEPESPCRLAVCMIRQFRDITERKFHGNADLFLFSVENILGEVLREAVPANNAPVPYKSDDRLRLCLLLPETPFDRDRIHGLLSNFHAAMKTMLDADVIAGISPICMQPDKLLEAFRSADGALLVNPLGADGLSIRWAELSAAESGETGLLSSFDLKAFGQALATGNGDAFRRLAEELARKAESRADLTIREAHRALRSVLETAASERPGIASSYPALFGAGALDALLDIGQLRAFLALAAEAIGGGPSRGPTDASRSVEEIVRYLDAHYFEDVSLIDVATRFHLDPSHLSKLFKSVTDENFIEYVTRRRMEKACELLRASDRKINEIAELVGYENQRYFSQVFKKFTGQTPSEYREAKS</sequence>
<feature type="modified residue" description="4-aspartylphosphate" evidence="4">
    <location>
        <position position="55"/>
    </location>
</feature>
<feature type="domain" description="Response regulatory" evidence="6">
    <location>
        <begin position="3"/>
        <end position="120"/>
    </location>
</feature>
<evidence type="ECO:0000256" key="3">
    <source>
        <dbReference type="ARBA" id="ARBA00023163"/>
    </source>
</evidence>
<dbReference type="InterPro" id="IPR018060">
    <property type="entry name" value="HTH_AraC"/>
</dbReference>
<keyword evidence="3" id="KW-0804">Transcription</keyword>
<feature type="domain" description="HTH araC/xylS-type" evidence="5">
    <location>
        <begin position="431"/>
        <end position="529"/>
    </location>
</feature>
<reference evidence="7 8" key="1">
    <citation type="submission" date="2020-08" db="EMBL/GenBank/DDBJ databases">
        <title>Cohnella phylogeny.</title>
        <authorList>
            <person name="Dunlap C."/>
        </authorList>
    </citation>
    <scope>NUCLEOTIDE SEQUENCE [LARGE SCALE GENOMIC DNA]</scope>
    <source>
        <strain evidence="7 8">CBP 2801</strain>
    </source>
</reference>
<evidence type="ECO:0000313" key="7">
    <source>
        <dbReference type="EMBL" id="MBB6735936.1"/>
    </source>
</evidence>
<dbReference type="GO" id="GO:0000160">
    <property type="term" value="P:phosphorelay signal transduction system"/>
    <property type="evidence" value="ECO:0007669"/>
    <property type="project" value="InterPro"/>
</dbReference>
<keyword evidence="2" id="KW-0238">DNA-binding</keyword>
<evidence type="ECO:0000259" key="5">
    <source>
        <dbReference type="PROSITE" id="PS01124"/>
    </source>
</evidence>
<dbReference type="SMART" id="SM00448">
    <property type="entry name" value="REC"/>
    <property type="match status" value="1"/>
</dbReference>